<accession>A0A3M8SNM4</accession>
<name>A0A3M8SNM4_9GAMM</name>
<feature type="non-terminal residue" evidence="1">
    <location>
        <position position="101"/>
    </location>
</feature>
<gene>
    <name evidence="1" type="ORF">EER27_14735</name>
</gene>
<comment type="caution">
    <text evidence="1">The sequence shown here is derived from an EMBL/GenBank/DDBJ whole genome shotgun (WGS) entry which is preliminary data.</text>
</comment>
<dbReference type="RefSeq" id="WP_263316941.1">
    <property type="nucleotide sequence ID" value="NZ_RIBS01000008.1"/>
</dbReference>
<reference evidence="1 2" key="1">
    <citation type="submission" date="2018-11" db="EMBL/GenBank/DDBJ databases">
        <title>Lysobacter cryohumiis sp. nov., isolated from soil in the Tianshan Mountains, Xinjiang, China.</title>
        <authorList>
            <person name="Luo Y."/>
            <person name="Sheng H."/>
        </authorList>
    </citation>
    <scope>NUCLEOTIDE SEQUENCE [LARGE SCALE GENOMIC DNA]</scope>
    <source>
        <strain evidence="1 2">ZS60</strain>
    </source>
</reference>
<organism evidence="1 2">
    <name type="scientific">Montanilutibacter psychrotolerans</name>
    <dbReference type="NCBI Taxonomy" id="1327343"/>
    <lineage>
        <taxon>Bacteria</taxon>
        <taxon>Pseudomonadati</taxon>
        <taxon>Pseudomonadota</taxon>
        <taxon>Gammaproteobacteria</taxon>
        <taxon>Lysobacterales</taxon>
        <taxon>Lysobacteraceae</taxon>
        <taxon>Montanilutibacter</taxon>
    </lineage>
</organism>
<dbReference type="Gene3D" id="2.30.110.50">
    <property type="match status" value="1"/>
</dbReference>
<dbReference type="Pfam" id="PF05954">
    <property type="entry name" value="Phage_GPD"/>
    <property type="match status" value="1"/>
</dbReference>
<evidence type="ECO:0000313" key="1">
    <source>
        <dbReference type="EMBL" id="RNF82403.1"/>
    </source>
</evidence>
<dbReference type="Proteomes" id="UP000267049">
    <property type="component" value="Unassembled WGS sequence"/>
</dbReference>
<sequence>MDIHDFAAATGGWLGLLSQHERLIEIDSALDGALVVERFRGHEAICADYRFDIDCLSPSATLDLDALVAQPVALRLRDADGGHRHWHGWCTHAAALGSDGG</sequence>
<dbReference type="AlphaFoldDB" id="A0A3M8SNM4"/>
<keyword evidence="2" id="KW-1185">Reference proteome</keyword>
<protein>
    <submittedName>
        <fullName evidence="1">Type VI secretion system tip protein VgrG</fullName>
    </submittedName>
</protein>
<proteinExistence type="predicted"/>
<dbReference type="SUPFAM" id="SSF69279">
    <property type="entry name" value="Phage tail proteins"/>
    <property type="match status" value="1"/>
</dbReference>
<evidence type="ECO:0000313" key="2">
    <source>
        <dbReference type="Proteomes" id="UP000267049"/>
    </source>
</evidence>
<dbReference type="EMBL" id="RIBS01000008">
    <property type="protein sequence ID" value="RNF82403.1"/>
    <property type="molecule type" value="Genomic_DNA"/>
</dbReference>